<keyword evidence="5" id="KW-1185">Reference proteome</keyword>
<dbReference type="Proteomes" id="UP001558534">
    <property type="component" value="Unassembled WGS sequence"/>
</dbReference>
<protein>
    <submittedName>
        <fullName evidence="4">YqeG family HAD IIIA-type phosphatase</fullName>
    </submittedName>
</protein>
<dbReference type="InterPro" id="IPR036412">
    <property type="entry name" value="HAD-like_sf"/>
</dbReference>
<gene>
    <name evidence="4" type="ORF">AB1300_07340</name>
</gene>
<dbReference type="SUPFAM" id="SSF56784">
    <property type="entry name" value="HAD-like"/>
    <property type="match status" value="1"/>
</dbReference>
<dbReference type="PANTHER" id="PTHR46470:SF4">
    <property type="entry name" value="5-AMINO-6-(5-PHOSPHO-D-RIBITYLAMINO)URACIL PHOSPHATASE YIGB"/>
    <property type="match status" value="1"/>
</dbReference>
<dbReference type="InterPro" id="IPR051400">
    <property type="entry name" value="HAD-like_hydrolase"/>
</dbReference>
<keyword evidence="3" id="KW-0460">Magnesium</keyword>
<organism evidence="4 5">
    <name type="scientific">Lysinibacillus xylanilyticus</name>
    <dbReference type="NCBI Taxonomy" id="582475"/>
    <lineage>
        <taxon>Bacteria</taxon>
        <taxon>Bacillati</taxon>
        <taxon>Bacillota</taxon>
        <taxon>Bacilli</taxon>
        <taxon>Bacillales</taxon>
        <taxon>Bacillaceae</taxon>
        <taxon>Lysinibacillus</taxon>
    </lineage>
</organism>
<dbReference type="Gene3D" id="3.40.50.1000">
    <property type="entry name" value="HAD superfamily/HAD-like"/>
    <property type="match status" value="1"/>
</dbReference>
<dbReference type="Pfam" id="PF00702">
    <property type="entry name" value="Hydrolase"/>
    <property type="match status" value="1"/>
</dbReference>
<dbReference type="InterPro" id="IPR010021">
    <property type="entry name" value="PGPP1/Gep4"/>
</dbReference>
<evidence type="ECO:0000256" key="3">
    <source>
        <dbReference type="ARBA" id="ARBA00022842"/>
    </source>
</evidence>
<dbReference type="NCBIfam" id="TIGR01668">
    <property type="entry name" value="YqeG_hyp_ppase"/>
    <property type="match status" value="1"/>
</dbReference>
<dbReference type="InterPro" id="IPR006549">
    <property type="entry name" value="HAD-SF_hydro_IIIA"/>
</dbReference>
<sequence length="174" mass="20008">MLYNFLLPDEFVTSIFEITPEKLQDLGIKGIITDLDNTLVEWDRADATEELIIWLRIMKESGIRVIIASNNNEARVKHFAEPLGIPYIHKAKKPFRNAFYSAIIQLGLRPHEVVMVGDQLLTDVMGANRLGLHTVLVKPVAQSDGFVTKFNRFIERRVFSDLERKGIITWEEKE</sequence>
<comment type="caution">
    <text evidence="4">The sequence shown here is derived from an EMBL/GenBank/DDBJ whole genome shotgun (WGS) entry which is preliminary data.</text>
</comment>
<name>A0ABV3VVM4_9BACI</name>
<dbReference type="RefSeq" id="WP_368635987.1">
    <property type="nucleotide sequence ID" value="NZ_JBFRHK010000003.1"/>
</dbReference>
<dbReference type="NCBIfam" id="TIGR01662">
    <property type="entry name" value="HAD-SF-IIIA"/>
    <property type="match status" value="1"/>
</dbReference>
<dbReference type="NCBIfam" id="TIGR01549">
    <property type="entry name" value="HAD-SF-IA-v1"/>
    <property type="match status" value="1"/>
</dbReference>
<comment type="cofactor">
    <cofactor evidence="1">
        <name>Mg(2+)</name>
        <dbReference type="ChEBI" id="CHEBI:18420"/>
    </cofactor>
</comment>
<dbReference type="InterPro" id="IPR006439">
    <property type="entry name" value="HAD-SF_hydro_IA"/>
</dbReference>
<evidence type="ECO:0000256" key="2">
    <source>
        <dbReference type="ARBA" id="ARBA00022801"/>
    </source>
</evidence>
<reference evidence="4 5" key="1">
    <citation type="submission" date="2024-07" db="EMBL/GenBank/DDBJ databases">
        <title>Characterization of a bacterium isolated from hydrolysated instant sea cucumber by whole-genome sequencing and metabolomics.</title>
        <authorList>
            <person name="Luo X."/>
            <person name="Zhang Z."/>
            <person name="Zheng Z."/>
            <person name="Zhang W."/>
            <person name="Ming T."/>
            <person name="Jiao L."/>
            <person name="Su X."/>
            <person name="Kong F."/>
            <person name="Xu J."/>
        </authorList>
    </citation>
    <scope>NUCLEOTIDE SEQUENCE [LARGE SCALE GENOMIC DNA]</scope>
    <source>
        <strain evidence="4 5">XL-2024</strain>
    </source>
</reference>
<dbReference type="EMBL" id="JBFRHK010000003">
    <property type="protein sequence ID" value="MEX3744949.1"/>
    <property type="molecule type" value="Genomic_DNA"/>
</dbReference>
<evidence type="ECO:0000313" key="4">
    <source>
        <dbReference type="EMBL" id="MEX3744949.1"/>
    </source>
</evidence>
<dbReference type="InterPro" id="IPR023214">
    <property type="entry name" value="HAD_sf"/>
</dbReference>
<evidence type="ECO:0000313" key="5">
    <source>
        <dbReference type="Proteomes" id="UP001558534"/>
    </source>
</evidence>
<dbReference type="PANTHER" id="PTHR46470">
    <property type="entry name" value="N-ACYLNEURAMINATE-9-PHOSPHATASE"/>
    <property type="match status" value="1"/>
</dbReference>
<accession>A0ABV3VVM4</accession>
<proteinExistence type="predicted"/>
<evidence type="ECO:0000256" key="1">
    <source>
        <dbReference type="ARBA" id="ARBA00001946"/>
    </source>
</evidence>
<keyword evidence="2" id="KW-0378">Hydrolase</keyword>
<dbReference type="CDD" id="cd16416">
    <property type="entry name" value="HAD_BsYqeG-like"/>
    <property type="match status" value="1"/>
</dbReference>